<dbReference type="AlphaFoldDB" id="F6XX66"/>
<dbReference type="SMART" id="SM01332">
    <property type="entry name" value="Cyclin_C"/>
    <property type="match status" value="1"/>
</dbReference>
<protein>
    <recommendedName>
        <fullName evidence="8">Cyclin-L1</fullName>
    </recommendedName>
</protein>
<keyword evidence="7" id="KW-1185">Reference proteome</keyword>
<dbReference type="InterPro" id="IPR043198">
    <property type="entry name" value="Cyclin/Ssn8"/>
</dbReference>
<dbReference type="InterPro" id="IPR004367">
    <property type="entry name" value="Cyclin_C-dom"/>
</dbReference>
<reference evidence="7" key="1">
    <citation type="journal article" date="2002" name="Science">
        <title>The draft genome of Ciona intestinalis: insights into chordate and vertebrate origins.</title>
        <authorList>
            <person name="Dehal P."/>
            <person name="Satou Y."/>
            <person name="Campbell R.K."/>
            <person name="Chapman J."/>
            <person name="Degnan B."/>
            <person name="De Tomaso A."/>
            <person name="Davidson B."/>
            <person name="Di Gregorio A."/>
            <person name="Gelpke M."/>
            <person name="Goodstein D.M."/>
            <person name="Harafuji N."/>
            <person name="Hastings K.E."/>
            <person name="Ho I."/>
            <person name="Hotta K."/>
            <person name="Huang W."/>
            <person name="Kawashima T."/>
            <person name="Lemaire P."/>
            <person name="Martinez D."/>
            <person name="Meinertzhagen I.A."/>
            <person name="Necula S."/>
            <person name="Nonaka M."/>
            <person name="Putnam N."/>
            <person name="Rash S."/>
            <person name="Saiga H."/>
            <person name="Satake M."/>
            <person name="Terry A."/>
            <person name="Yamada L."/>
            <person name="Wang H.G."/>
            <person name="Awazu S."/>
            <person name="Azumi K."/>
            <person name="Boore J."/>
            <person name="Branno M."/>
            <person name="Chin-Bow S."/>
            <person name="DeSantis R."/>
            <person name="Doyle S."/>
            <person name="Francino P."/>
            <person name="Keys D.N."/>
            <person name="Haga S."/>
            <person name="Hayashi H."/>
            <person name="Hino K."/>
            <person name="Imai K.S."/>
            <person name="Inaba K."/>
            <person name="Kano S."/>
            <person name="Kobayashi K."/>
            <person name="Kobayashi M."/>
            <person name="Lee B.I."/>
            <person name="Makabe K.W."/>
            <person name="Manohar C."/>
            <person name="Matassi G."/>
            <person name="Medina M."/>
            <person name="Mochizuki Y."/>
            <person name="Mount S."/>
            <person name="Morishita T."/>
            <person name="Miura S."/>
            <person name="Nakayama A."/>
            <person name="Nishizaka S."/>
            <person name="Nomoto H."/>
            <person name="Ohta F."/>
            <person name="Oishi K."/>
            <person name="Rigoutsos I."/>
            <person name="Sano M."/>
            <person name="Sasaki A."/>
            <person name="Sasakura Y."/>
            <person name="Shoguchi E."/>
            <person name="Shin-i T."/>
            <person name="Spagnuolo A."/>
            <person name="Stainier D."/>
            <person name="Suzuki M.M."/>
            <person name="Tassy O."/>
            <person name="Takatori N."/>
            <person name="Tokuoka M."/>
            <person name="Yagi K."/>
            <person name="Yoshizaki F."/>
            <person name="Wada S."/>
            <person name="Zhang C."/>
            <person name="Hyatt P.D."/>
            <person name="Larimer F."/>
            <person name="Detter C."/>
            <person name="Doggett N."/>
            <person name="Glavina T."/>
            <person name="Hawkins T."/>
            <person name="Richardson P."/>
            <person name="Lucas S."/>
            <person name="Kohara Y."/>
            <person name="Levine M."/>
            <person name="Satoh N."/>
            <person name="Rokhsar D.S."/>
        </authorList>
    </citation>
    <scope>NUCLEOTIDE SEQUENCE [LARGE SCALE GENOMIC DNA]</scope>
</reference>
<dbReference type="OMA" id="YPMETMA"/>
<dbReference type="InterPro" id="IPR013763">
    <property type="entry name" value="Cyclin-like_dom"/>
</dbReference>
<dbReference type="Gene3D" id="1.10.472.10">
    <property type="entry name" value="Cyclin-like"/>
    <property type="match status" value="2"/>
</dbReference>
<evidence type="ECO:0000313" key="7">
    <source>
        <dbReference type="Proteomes" id="UP000008144"/>
    </source>
</evidence>
<comment type="similarity">
    <text evidence="2">Belongs to the cyclin family.</text>
</comment>
<evidence type="ECO:0000256" key="1">
    <source>
        <dbReference type="ARBA" id="ARBA00023127"/>
    </source>
</evidence>
<dbReference type="InterPro" id="IPR036915">
    <property type="entry name" value="Cyclin-like_sf"/>
</dbReference>
<reference evidence="6" key="2">
    <citation type="journal article" date="2008" name="Genome Biol.">
        <title>Improved genome assembly and evidence-based global gene model set for the chordate Ciona intestinalis: new insight into intron and operon populations.</title>
        <authorList>
            <person name="Satou Y."/>
            <person name="Mineta K."/>
            <person name="Ogasawara M."/>
            <person name="Sasakura Y."/>
            <person name="Shoguchi E."/>
            <person name="Ueno K."/>
            <person name="Yamada L."/>
            <person name="Matsumoto J."/>
            <person name="Wasserscheid J."/>
            <person name="Dewar K."/>
            <person name="Wiley G.B."/>
            <person name="Macmil S.L."/>
            <person name="Roe B.A."/>
            <person name="Zeller R.W."/>
            <person name="Hastings K.E."/>
            <person name="Lemaire P."/>
            <person name="Lindquist E."/>
            <person name="Endo T."/>
            <person name="Hotta K."/>
            <person name="Inaba K."/>
        </authorList>
    </citation>
    <scope>NUCLEOTIDE SEQUENCE [LARGE SCALE GENOMIC DNA]</scope>
    <source>
        <strain evidence="6">wild type</strain>
    </source>
</reference>
<feature type="region of interest" description="Disordered" evidence="3">
    <location>
        <begin position="271"/>
        <end position="390"/>
    </location>
</feature>
<feature type="compositionally biased region" description="Basic and acidic residues" evidence="3">
    <location>
        <begin position="369"/>
        <end position="378"/>
    </location>
</feature>
<reference evidence="6" key="3">
    <citation type="submission" date="2025-08" db="UniProtKB">
        <authorList>
            <consortium name="Ensembl"/>
        </authorList>
    </citation>
    <scope>IDENTIFICATION</scope>
</reference>
<dbReference type="Pfam" id="PF00134">
    <property type="entry name" value="Cyclin_N"/>
    <property type="match status" value="1"/>
</dbReference>
<dbReference type="GO" id="GO:0016538">
    <property type="term" value="F:cyclin-dependent protein serine/threonine kinase regulator activity"/>
    <property type="evidence" value="ECO:0000318"/>
    <property type="project" value="GO_Central"/>
</dbReference>
<dbReference type="GO" id="GO:0005634">
    <property type="term" value="C:nucleus"/>
    <property type="evidence" value="ECO:0000318"/>
    <property type="project" value="GO_Central"/>
</dbReference>
<dbReference type="Ensembl" id="ENSCINT00000027559.2">
    <property type="protein sequence ID" value="ENSCINP00000027313.2"/>
    <property type="gene ID" value="ENSCING00000015385.2"/>
</dbReference>
<organism evidence="6 7">
    <name type="scientific">Ciona intestinalis</name>
    <name type="common">Transparent sea squirt</name>
    <name type="synonym">Ascidia intestinalis</name>
    <dbReference type="NCBI Taxonomy" id="7719"/>
    <lineage>
        <taxon>Eukaryota</taxon>
        <taxon>Metazoa</taxon>
        <taxon>Chordata</taxon>
        <taxon>Tunicata</taxon>
        <taxon>Ascidiacea</taxon>
        <taxon>Phlebobranchia</taxon>
        <taxon>Cionidae</taxon>
        <taxon>Ciona</taxon>
    </lineage>
</organism>
<name>F6XX66_CIOIN</name>
<evidence type="ECO:0000259" key="5">
    <source>
        <dbReference type="SMART" id="SM01332"/>
    </source>
</evidence>
<dbReference type="Proteomes" id="UP000008144">
    <property type="component" value="Chromosome 7"/>
</dbReference>
<evidence type="ECO:0000256" key="2">
    <source>
        <dbReference type="RuleBase" id="RU000383"/>
    </source>
</evidence>
<dbReference type="GO" id="GO:0006357">
    <property type="term" value="P:regulation of transcription by RNA polymerase II"/>
    <property type="evidence" value="ECO:0007669"/>
    <property type="project" value="InterPro"/>
</dbReference>
<feature type="domain" description="Cyclin C-terminal" evidence="5">
    <location>
        <begin position="159"/>
        <end position="285"/>
    </location>
</feature>
<dbReference type="STRING" id="7719.ENSCINP00000027313"/>
<evidence type="ECO:0000313" key="6">
    <source>
        <dbReference type="Ensembl" id="ENSCINP00000027313.2"/>
    </source>
</evidence>
<dbReference type="FunFam" id="1.10.472.10:FF:000257">
    <property type="entry name" value="cyclin-L1-like"/>
    <property type="match status" value="1"/>
</dbReference>
<dbReference type="PANTHER" id="PTHR10026">
    <property type="entry name" value="CYCLIN"/>
    <property type="match status" value="1"/>
</dbReference>
<feature type="domain" description="Cyclin-like" evidence="4">
    <location>
        <begin position="48"/>
        <end position="150"/>
    </location>
</feature>
<reference evidence="6" key="4">
    <citation type="submission" date="2025-09" db="UniProtKB">
        <authorList>
            <consortium name="Ensembl"/>
        </authorList>
    </citation>
    <scope>IDENTIFICATION</scope>
</reference>
<proteinExistence type="inferred from homology"/>
<dbReference type="FunFam" id="1.10.472.10:FF:000014">
    <property type="entry name" value="cyclin-L1 isoform X1"/>
    <property type="match status" value="1"/>
</dbReference>
<dbReference type="HOGENOM" id="CLU_022000_6_0_1"/>
<accession>F6XX66</accession>
<evidence type="ECO:0000259" key="4">
    <source>
        <dbReference type="SMART" id="SM00385"/>
    </source>
</evidence>
<feature type="compositionally biased region" description="Basic and acidic residues" evidence="3">
    <location>
        <begin position="332"/>
        <end position="344"/>
    </location>
</feature>
<feature type="domain" description="Cyclin-like" evidence="4">
    <location>
        <begin position="163"/>
        <end position="247"/>
    </location>
</feature>
<evidence type="ECO:0008006" key="8">
    <source>
        <dbReference type="Google" id="ProtNLM"/>
    </source>
</evidence>
<dbReference type="Pfam" id="PF21797">
    <property type="entry name" value="CycT2-like_C"/>
    <property type="match status" value="1"/>
</dbReference>
<dbReference type="EMBL" id="EAAA01002450">
    <property type="status" value="NOT_ANNOTATED_CDS"/>
    <property type="molecule type" value="Genomic_DNA"/>
</dbReference>
<keyword evidence="1 2" id="KW-0195">Cyclin</keyword>
<dbReference type="SUPFAM" id="SSF47954">
    <property type="entry name" value="Cyclin-like"/>
    <property type="match status" value="2"/>
</dbReference>
<evidence type="ECO:0000256" key="3">
    <source>
        <dbReference type="SAM" id="MobiDB-lite"/>
    </source>
</evidence>
<dbReference type="FunCoup" id="F6XX66">
    <property type="interactions" value="687"/>
</dbReference>
<feature type="compositionally biased region" description="Basic and acidic residues" evidence="3">
    <location>
        <begin position="271"/>
        <end position="304"/>
    </location>
</feature>
<feature type="compositionally biased region" description="Basic residues" evidence="3">
    <location>
        <begin position="379"/>
        <end position="390"/>
    </location>
</feature>
<dbReference type="SMART" id="SM00385">
    <property type="entry name" value="CYCLIN"/>
    <property type="match status" value="2"/>
</dbReference>
<dbReference type="InterPro" id="IPR006671">
    <property type="entry name" value="Cyclin_N"/>
</dbReference>
<dbReference type="GeneTree" id="ENSGT00940000165223"/>
<sequence length="390" mass="46136">ASMQQEYAGVKLTLENCLFPTEKIEHTPSSSDGLNASTEEDLRLLGCEYIQEAGIMLKVPQVAMANAQVLFQRFFFAKSFVKNKMEEVAMACIWLASKVEEAPRRVRDVINVFHYIRQRRVTKSPTPMQLDSNYIMLKNNVIKSERRLLKELGFCVHVKHPHKIIVVYLQVLEMEKNRDLVQTAWNYMNDSLRTTVFVRYTPETIACACIYMAARVLQVPLPNQPHWFCLFNATEEDIQQICMDLMRLYQHKKATHDELEKQVDIRRKFLQQEKAKDNASPKRDDKKRPSSLSRDHRSDAGDSRSRKRTHHSTDNAHERTRHKRRERSPSISKDRRDSSEEKERYRHKRRDHSGSRDRYRNEKRHKNGRKDDGDERSSKLKKHKKHRSRH</sequence>
<dbReference type="InParanoid" id="F6XX66"/>